<evidence type="ECO:0000259" key="5">
    <source>
        <dbReference type="PROSITE" id="PS50109"/>
    </source>
</evidence>
<evidence type="ECO:0000256" key="2">
    <source>
        <dbReference type="ARBA" id="ARBA00012438"/>
    </source>
</evidence>
<evidence type="ECO:0000256" key="1">
    <source>
        <dbReference type="ARBA" id="ARBA00000085"/>
    </source>
</evidence>
<feature type="transmembrane region" description="Helical" evidence="4">
    <location>
        <begin position="15"/>
        <end position="35"/>
    </location>
</feature>
<evidence type="ECO:0000313" key="7">
    <source>
        <dbReference type="Proteomes" id="UP000307702"/>
    </source>
</evidence>
<organism evidence="6 7">
    <name type="scientific">Colwellia ponticola</name>
    <dbReference type="NCBI Taxonomy" id="2304625"/>
    <lineage>
        <taxon>Bacteria</taxon>
        <taxon>Pseudomonadati</taxon>
        <taxon>Pseudomonadota</taxon>
        <taxon>Gammaproteobacteria</taxon>
        <taxon>Alteromonadales</taxon>
        <taxon>Colwelliaceae</taxon>
        <taxon>Colwellia</taxon>
    </lineage>
</organism>
<dbReference type="OrthoDB" id="2521613at2"/>
<feature type="region of interest" description="Disordered" evidence="3">
    <location>
        <begin position="287"/>
        <end position="312"/>
    </location>
</feature>
<keyword evidence="6" id="KW-0418">Kinase</keyword>
<dbReference type="Gene3D" id="1.10.287.130">
    <property type="match status" value="1"/>
</dbReference>
<dbReference type="InterPro" id="IPR036890">
    <property type="entry name" value="HATPase_C_sf"/>
</dbReference>
<dbReference type="InterPro" id="IPR003594">
    <property type="entry name" value="HATPase_dom"/>
</dbReference>
<evidence type="ECO:0000313" key="6">
    <source>
        <dbReference type="EMBL" id="TMM45934.1"/>
    </source>
</evidence>
<keyword evidence="4" id="KW-0472">Membrane</keyword>
<comment type="catalytic activity">
    <reaction evidence="1">
        <text>ATP + protein L-histidine = ADP + protein N-phospho-L-histidine.</text>
        <dbReference type="EC" id="2.7.13.3"/>
    </reaction>
</comment>
<proteinExistence type="predicted"/>
<dbReference type="SUPFAM" id="SSF55874">
    <property type="entry name" value="ATPase domain of HSP90 chaperone/DNA topoisomerase II/histidine kinase"/>
    <property type="match status" value="1"/>
</dbReference>
<dbReference type="PANTHER" id="PTHR43065">
    <property type="entry name" value="SENSOR HISTIDINE KINASE"/>
    <property type="match status" value="1"/>
</dbReference>
<feature type="transmembrane region" description="Helical" evidence="4">
    <location>
        <begin position="161"/>
        <end position="185"/>
    </location>
</feature>
<keyword evidence="4" id="KW-0812">Transmembrane</keyword>
<evidence type="ECO:0000256" key="4">
    <source>
        <dbReference type="SAM" id="Phobius"/>
    </source>
</evidence>
<protein>
    <recommendedName>
        <fullName evidence="2">histidine kinase</fullName>
        <ecNumber evidence="2">2.7.13.3</ecNumber>
    </recommendedName>
</protein>
<keyword evidence="4" id="KW-1133">Transmembrane helix</keyword>
<dbReference type="EC" id="2.7.13.3" evidence="2"/>
<dbReference type="EMBL" id="SZVP01000004">
    <property type="protein sequence ID" value="TMM45934.1"/>
    <property type="molecule type" value="Genomic_DNA"/>
</dbReference>
<keyword evidence="7" id="KW-1185">Reference proteome</keyword>
<dbReference type="AlphaFoldDB" id="A0A8H2PKX2"/>
<gene>
    <name evidence="6" type="ORF">FCS21_06305</name>
</gene>
<keyword evidence="6" id="KW-0808">Transferase</keyword>
<dbReference type="PROSITE" id="PS50109">
    <property type="entry name" value="HIS_KIN"/>
    <property type="match status" value="1"/>
</dbReference>
<sequence>MKITSISRKLLSRVLSVYFILTFSVTGIQIIAEYLNTKSHINSELLTLQKTISGSLTRAVWELNTQQVIDISEGLIAIPMIQGITVTDEADNIITQLGERVTLISQRSQGLYDEQQSINSLSEGLFGHSFPLIFEFSGRTTTVGTVTLLSSNHVIFSRIEVGIYFLIGNAMVKTAFLVFLFLLAFNRLLTEPLQELTDQIKQLDLDDPEASKFHNMNNERNELSILAQAYNNLIDELIAFKDKLALSQRETNLANDKLDEQNLLLEQEVAKKTSTLSRTLLKMETQQKEMLKQQQQLEAENKRRRKTESTLTTTNNDLKTSIIELNKAQDRLLESEKMSSLGQLSAEVSHEVNTPLGISITSISYLADITAKLKQDVSANKISKRTIDTFTDNAQCSIELLSSNLQRAAELMTSFKQVAVDQMNDKIRVIHIAKYIDEIIHSIQPKLKKTQHKIMVNCDSDIEIYTHPGAIAQIIINLIINSITHGFENIKHGLINIEVSLAQKRLVIIYKDNGVGLDEEALKQIFTPFYTTQADKGGTGLGAHIIKNLVINTLNGSIDVHSQLGKGLHYRITLPDMRYS</sequence>
<dbReference type="SMART" id="SM00387">
    <property type="entry name" value="HATPase_c"/>
    <property type="match status" value="1"/>
</dbReference>
<dbReference type="GO" id="GO:0000155">
    <property type="term" value="F:phosphorelay sensor kinase activity"/>
    <property type="evidence" value="ECO:0007669"/>
    <property type="project" value="InterPro"/>
</dbReference>
<accession>A0A8H2PKX2</accession>
<dbReference type="SUPFAM" id="SSF47384">
    <property type="entry name" value="Homodimeric domain of signal transducing histidine kinase"/>
    <property type="match status" value="1"/>
</dbReference>
<dbReference type="Proteomes" id="UP000307702">
    <property type="component" value="Unassembled WGS sequence"/>
</dbReference>
<dbReference type="PRINTS" id="PR00344">
    <property type="entry name" value="BCTRLSENSOR"/>
</dbReference>
<dbReference type="RefSeq" id="WP_138621566.1">
    <property type="nucleotide sequence ID" value="NZ_SZVP01000004.1"/>
</dbReference>
<evidence type="ECO:0000256" key="3">
    <source>
        <dbReference type="SAM" id="MobiDB-lite"/>
    </source>
</evidence>
<dbReference type="Gene3D" id="3.30.565.10">
    <property type="entry name" value="Histidine kinase-like ATPase, C-terminal domain"/>
    <property type="match status" value="1"/>
</dbReference>
<comment type="caution">
    <text evidence="6">The sequence shown here is derived from an EMBL/GenBank/DDBJ whole genome shotgun (WGS) entry which is preliminary data.</text>
</comment>
<reference evidence="6 7" key="1">
    <citation type="submission" date="2019-05" db="EMBL/GenBank/DDBJ databases">
        <title>Colwellia ponticola sp. nov., isolated from seawater.</title>
        <authorList>
            <person name="Yoon J.-H."/>
        </authorList>
    </citation>
    <scope>NUCLEOTIDE SEQUENCE [LARGE SCALE GENOMIC DNA]</scope>
    <source>
        <strain evidence="6 7">OISW-25</strain>
    </source>
</reference>
<feature type="domain" description="Histidine kinase" evidence="5">
    <location>
        <begin position="347"/>
        <end position="578"/>
    </location>
</feature>
<dbReference type="InterPro" id="IPR004358">
    <property type="entry name" value="Sig_transdc_His_kin-like_C"/>
</dbReference>
<dbReference type="Pfam" id="PF02518">
    <property type="entry name" value="HATPase_c"/>
    <property type="match status" value="1"/>
</dbReference>
<dbReference type="PANTHER" id="PTHR43065:SF47">
    <property type="match status" value="1"/>
</dbReference>
<name>A0A8H2PKX2_9GAMM</name>
<dbReference type="InterPro" id="IPR036097">
    <property type="entry name" value="HisK_dim/P_sf"/>
</dbReference>
<dbReference type="InterPro" id="IPR005467">
    <property type="entry name" value="His_kinase_dom"/>
</dbReference>